<dbReference type="Pfam" id="PF00581">
    <property type="entry name" value="Rhodanese"/>
    <property type="match status" value="1"/>
</dbReference>
<reference evidence="3" key="1">
    <citation type="submission" date="2021-02" db="EMBL/GenBank/DDBJ databases">
        <authorList>
            <person name="Nowell W R."/>
        </authorList>
    </citation>
    <scope>NUCLEOTIDE SEQUENCE</scope>
    <source>
        <strain evidence="3">Ploen Becks lab</strain>
    </source>
</reference>
<dbReference type="Proteomes" id="UP000663879">
    <property type="component" value="Unassembled WGS sequence"/>
</dbReference>
<dbReference type="PROSITE" id="PS50206">
    <property type="entry name" value="RHODANESE_3"/>
    <property type="match status" value="1"/>
</dbReference>
<dbReference type="InterPro" id="IPR036873">
    <property type="entry name" value="Rhodanese-like_dom_sf"/>
</dbReference>
<dbReference type="PANTHER" id="PTHR46659">
    <property type="entry name" value="SERINE/THREONINE/TYROSINE-INTERACTING-LIKE PROTEIN 1"/>
    <property type="match status" value="1"/>
</dbReference>
<dbReference type="SMART" id="SM00195">
    <property type="entry name" value="DSPc"/>
    <property type="match status" value="1"/>
</dbReference>
<dbReference type="GO" id="GO:0004864">
    <property type="term" value="F:protein phosphatase inhibitor activity"/>
    <property type="evidence" value="ECO:0007669"/>
    <property type="project" value="TreeGrafter"/>
</dbReference>
<feature type="domain" description="Rhodanese" evidence="2">
    <location>
        <begin position="35"/>
        <end position="128"/>
    </location>
</feature>
<dbReference type="InterPro" id="IPR053272">
    <property type="entry name" value="STY_interacting-like"/>
</dbReference>
<organism evidence="3 4">
    <name type="scientific">Brachionus calyciflorus</name>
    <dbReference type="NCBI Taxonomy" id="104777"/>
    <lineage>
        <taxon>Eukaryota</taxon>
        <taxon>Metazoa</taxon>
        <taxon>Spiralia</taxon>
        <taxon>Gnathifera</taxon>
        <taxon>Rotifera</taxon>
        <taxon>Eurotatoria</taxon>
        <taxon>Monogononta</taxon>
        <taxon>Pseudotrocha</taxon>
        <taxon>Ploima</taxon>
        <taxon>Brachionidae</taxon>
        <taxon>Brachionus</taxon>
    </lineage>
</organism>
<dbReference type="GO" id="GO:2001244">
    <property type="term" value="P:positive regulation of intrinsic apoptotic signaling pathway"/>
    <property type="evidence" value="ECO:0007669"/>
    <property type="project" value="TreeGrafter"/>
</dbReference>
<dbReference type="PROSITE" id="PS50054">
    <property type="entry name" value="TYR_PHOSPHATASE_DUAL"/>
    <property type="match status" value="1"/>
</dbReference>
<dbReference type="Gene3D" id="3.90.190.10">
    <property type="entry name" value="Protein tyrosine phosphatase superfamily"/>
    <property type="match status" value="1"/>
</dbReference>
<dbReference type="GO" id="GO:0062030">
    <property type="term" value="P:negative regulation of stress granule assembly"/>
    <property type="evidence" value="ECO:0007669"/>
    <property type="project" value="TreeGrafter"/>
</dbReference>
<keyword evidence="4" id="KW-1185">Reference proteome</keyword>
<dbReference type="SMART" id="SM00450">
    <property type="entry name" value="RHOD"/>
    <property type="match status" value="1"/>
</dbReference>
<dbReference type="Pfam" id="PF00782">
    <property type="entry name" value="DSPc"/>
    <property type="match status" value="1"/>
</dbReference>
<dbReference type="InterPro" id="IPR000340">
    <property type="entry name" value="Dual-sp_phosphatase_cat-dom"/>
</dbReference>
<evidence type="ECO:0000313" key="3">
    <source>
        <dbReference type="EMBL" id="CAF0771303.1"/>
    </source>
</evidence>
<dbReference type="OrthoDB" id="10252009at2759"/>
<evidence type="ECO:0000313" key="4">
    <source>
        <dbReference type="Proteomes" id="UP000663879"/>
    </source>
</evidence>
<protein>
    <submittedName>
        <fullName evidence="3">Uncharacterized protein</fullName>
    </submittedName>
</protein>
<dbReference type="GO" id="GO:0005739">
    <property type="term" value="C:mitochondrion"/>
    <property type="evidence" value="ECO:0007669"/>
    <property type="project" value="TreeGrafter"/>
</dbReference>
<dbReference type="SUPFAM" id="SSF52799">
    <property type="entry name" value="(Phosphotyrosine protein) phosphatases II"/>
    <property type="match status" value="1"/>
</dbReference>
<dbReference type="SUPFAM" id="SSF52821">
    <property type="entry name" value="Rhodanese/Cell cycle control phosphatase"/>
    <property type="match status" value="1"/>
</dbReference>
<dbReference type="GO" id="GO:0019903">
    <property type="term" value="F:protein phosphatase binding"/>
    <property type="evidence" value="ECO:0007669"/>
    <property type="project" value="TreeGrafter"/>
</dbReference>
<dbReference type="InterPro" id="IPR020422">
    <property type="entry name" value="TYR_PHOSPHATASE_DUAL_dom"/>
</dbReference>
<gene>
    <name evidence="3" type="ORF">OXX778_LOCUS4967</name>
</gene>
<dbReference type="Gene3D" id="3.40.250.10">
    <property type="entry name" value="Rhodanese-like domain"/>
    <property type="match status" value="1"/>
</dbReference>
<dbReference type="InterPro" id="IPR001763">
    <property type="entry name" value="Rhodanese-like_dom"/>
</dbReference>
<sequence>MFGPYIELIDCQSLYNLLNEGIEYSKLCDTNYLYLIDCRERSNYNEGHIICAKHMKKDSSSNEFRLLYESELQCRNTIIVYDSNTSSLQDNGPANKCAKLLFENGSKNSVKILRGGYEAFSRHYPFLRTQQIIYMPRELDQLKTYPSEIIPGLLYLGNSRHGNDLNTRKEMKIKSFVDCSTTESSENQSEKSIDYLKIPIRDDPEESIKEYLQEAFNFIDVNVKNRKQPCLVFSDLGISRSAAIVIAYLIYSEKLTLEESFERVTKCKKIQPQIKFLNEIREFFANR</sequence>
<dbReference type="InterPro" id="IPR029021">
    <property type="entry name" value="Prot-tyrosine_phosphatase-like"/>
</dbReference>
<feature type="domain" description="Tyrosine-protein phosphatase" evidence="1">
    <location>
        <begin position="145"/>
        <end position="287"/>
    </location>
</feature>
<comment type="caution">
    <text evidence="3">The sequence shown here is derived from an EMBL/GenBank/DDBJ whole genome shotgun (WGS) entry which is preliminary data.</text>
</comment>
<evidence type="ECO:0000259" key="2">
    <source>
        <dbReference type="PROSITE" id="PS50206"/>
    </source>
</evidence>
<dbReference type="EMBL" id="CAJNOC010000518">
    <property type="protein sequence ID" value="CAF0771303.1"/>
    <property type="molecule type" value="Genomic_DNA"/>
</dbReference>
<dbReference type="GO" id="GO:0001691">
    <property type="term" value="F:pseudophosphatase activity"/>
    <property type="evidence" value="ECO:0007669"/>
    <property type="project" value="TreeGrafter"/>
</dbReference>
<name>A0A813QRE9_9BILA</name>
<accession>A0A813QRE9</accession>
<evidence type="ECO:0000259" key="1">
    <source>
        <dbReference type="PROSITE" id="PS50054"/>
    </source>
</evidence>
<proteinExistence type="predicted"/>
<dbReference type="PANTHER" id="PTHR46659:SF1">
    <property type="entry name" value="SERINE_THREONINE_TYROSINE-INTERACTING-LIKE PROTEIN 1"/>
    <property type="match status" value="1"/>
</dbReference>
<dbReference type="AlphaFoldDB" id="A0A813QRE9"/>